<dbReference type="EMBL" id="BK016266">
    <property type="protein sequence ID" value="DAG06128.1"/>
    <property type="molecule type" value="Genomic_DNA"/>
</dbReference>
<proteinExistence type="predicted"/>
<name>A0A8S5VHH4_9CAUD</name>
<sequence length="30" mass="3743">MRHIRQNECIEQKKINQKGAKFERRIQRTC</sequence>
<organism evidence="1">
    <name type="scientific">Siphoviridae sp. ctNxi14</name>
    <dbReference type="NCBI Taxonomy" id="2825475"/>
    <lineage>
        <taxon>Viruses</taxon>
        <taxon>Duplodnaviria</taxon>
        <taxon>Heunggongvirae</taxon>
        <taxon>Uroviricota</taxon>
        <taxon>Caudoviricetes</taxon>
    </lineage>
</organism>
<evidence type="ECO:0000313" key="1">
    <source>
        <dbReference type="EMBL" id="DAG06128.1"/>
    </source>
</evidence>
<accession>A0A8S5VHH4</accession>
<reference evidence="1" key="1">
    <citation type="journal article" date="2021" name="Proc. Natl. Acad. Sci. U.S.A.">
        <title>A Catalog of Tens of Thousands of Viruses from Human Metagenomes Reveals Hidden Associations with Chronic Diseases.</title>
        <authorList>
            <person name="Tisza M.J."/>
            <person name="Buck C.B."/>
        </authorList>
    </citation>
    <scope>NUCLEOTIDE SEQUENCE</scope>
    <source>
        <strain evidence="1">CtNxi14</strain>
    </source>
</reference>
<protein>
    <submittedName>
        <fullName evidence="1">Uncharacterized protein</fullName>
    </submittedName>
</protein>